<organism evidence="1 2">
    <name type="scientific">Spirosoma endophyticum</name>
    <dbReference type="NCBI Taxonomy" id="662367"/>
    <lineage>
        <taxon>Bacteria</taxon>
        <taxon>Pseudomonadati</taxon>
        <taxon>Bacteroidota</taxon>
        <taxon>Cytophagia</taxon>
        <taxon>Cytophagales</taxon>
        <taxon>Cytophagaceae</taxon>
        <taxon>Spirosoma</taxon>
    </lineage>
</organism>
<protein>
    <recommendedName>
        <fullName evidence="3">KOW motif-containing protein</fullName>
    </recommendedName>
</protein>
<dbReference type="OrthoDB" id="970222at2"/>
<evidence type="ECO:0000313" key="1">
    <source>
        <dbReference type="EMBL" id="SFF29480.1"/>
    </source>
</evidence>
<sequence>MNTEINPGDRVEVTRVQKGGFYVGRYLATVLGHIKGKRFKVSDDQGQEYSPYFKNVKKLP</sequence>
<dbReference type="EMBL" id="FOLQ01000044">
    <property type="protein sequence ID" value="SFF29480.1"/>
    <property type="molecule type" value="Genomic_DNA"/>
</dbReference>
<reference evidence="1 2" key="1">
    <citation type="submission" date="2016-10" db="EMBL/GenBank/DDBJ databases">
        <authorList>
            <person name="de Groot N.N."/>
        </authorList>
    </citation>
    <scope>NUCLEOTIDE SEQUENCE [LARGE SCALE GENOMIC DNA]</scope>
    <source>
        <strain evidence="1 2">DSM 26130</strain>
    </source>
</reference>
<dbReference type="AlphaFoldDB" id="A0A1I2HJL7"/>
<keyword evidence="2" id="KW-1185">Reference proteome</keyword>
<accession>A0A1I2HJL7</accession>
<gene>
    <name evidence="1" type="ORF">SAMN05216167_1444</name>
</gene>
<evidence type="ECO:0008006" key="3">
    <source>
        <dbReference type="Google" id="ProtNLM"/>
    </source>
</evidence>
<proteinExistence type="predicted"/>
<dbReference type="Proteomes" id="UP000198598">
    <property type="component" value="Unassembled WGS sequence"/>
</dbReference>
<evidence type="ECO:0000313" key="2">
    <source>
        <dbReference type="Proteomes" id="UP000198598"/>
    </source>
</evidence>
<dbReference type="RefSeq" id="WP_093834961.1">
    <property type="nucleotide sequence ID" value="NZ_FOLQ01000044.1"/>
</dbReference>
<name>A0A1I2HJL7_9BACT</name>